<dbReference type="InterPro" id="IPR017395">
    <property type="entry name" value="Chlorophyllase-like"/>
</dbReference>
<keyword evidence="1" id="KW-0812">Transmembrane</keyword>
<dbReference type="InParanoid" id="A0A059D097"/>
<feature type="transmembrane region" description="Helical" evidence="1">
    <location>
        <begin position="29"/>
        <end position="48"/>
    </location>
</feature>
<dbReference type="STRING" id="71139.A0A059D097"/>
<sequence>MDKLDDDTEGLKGAATYCMRKNGSSREPMRTLVGGAVVAFLRAFLLFGRGRSGLDGSKGHARHCSCKDQSADSLVKFGW</sequence>
<dbReference type="EMBL" id="KK198754">
    <property type="protein sequence ID" value="KCW84158.1"/>
    <property type="molecule type" value="Genomic_DNA"/>
</dbReference>
<dbReference type="AlphaFoldDB" id="A0A059D097"/>
<organism evidence="2">
    <name type="scientific">Eucalyptus grandis</name>
    <name type="common">Flooded gum</name>
    <dbReference type="NCBI Taxonomy" id="71139"/>
    <lineage>
        <taxon>Eukaryota</taxon>
        <taxon>Viridiplantae</taxon>
        <taxon>Streptophyta</taxon>
        <taxon>Embryophyta</taxon>
        <taxon>Tracheophyta</taxon>
        <taxon>Spermatophyta</taxon>
        <taxon>Magnoliopsida</taxon>
        <taxon>eudicotyledons</taxon>
        <taxon>Gunneridae</taxon>
        <taxon>Pentapetalae</taxon>
        <taxon>rosids</taxon>
        <taxon>malvids</taxon>
        <taxon>Myrtales</taxon>
        <taxon>Myrtaceae</taxon>
        <taxon>Myrtoideae</taxon>
        <taxon>Eucalypteae</taxon>
        <taxon>Eucalyptus</taxon>
    </lineage>
</organism>
<protein>
    <submittedName>
        <fullName evidence="2">Uncharacterized protein</fullName>
    </submittedName>
</protein>
<keyword evidence="1" id="KW-1133">Transmembrane helix</keyword>
<dbReference type="Gramene" id="KCW84158">
    <property type="protein sequence ID" value="KCW84158"/>
    <property type="gene ID" value="EUGRSUZ_B01020"/>
</dbReference>
<dbReference type="Pfam" id="PF07224">
    <property type="entry name" value="Chlorophyllase"/>
    <property type="match status" value="1"/>
</dbReference>
<gene>
    <name evidence="2" type="ORF">EUGRSUZ_B01020</name>
</gene>
<evidence type="ECO:0000313" key="2">
    <source>
        <dbReference type="EMBL" id="KCW84158.1"/>
    </source>
</evidence>
<accession>A0A059D097</accession>
<keyword evidence="1" id="KW-0472">Membrane</keyword>
<evidence type="ECO:0000256" key="1">
    <source>
        <dbReference type="SAM" id="Phobius"/>
    </source>
</evidence>
<name>A0A059D097_EUCGR</name>
<proteinExistence type="predicted"/>
<reference evidence="2" key="1">
    <citation type="submission" date="2013-07" db="EMBL/GenBank/DDBJ databases">
        <title>The genome of Eucalyptus grandis.</title>
        <authorList>
            <person name="Schmutz J."/>
            <person name="Hayes R."/>
            <person name="Myburg A."/>
            <person name="Tuskan G."/>
            <person name="Grattapaglia D."/>
            <person name="Rokhsar D.S."/>
        </authorList>
    </citation>
    <scope>NUCLEOTIDE SEQUENCE</scope>
    <source>
        <tissue evidence="2">Leaf extractions</tissue>
    </source>
</reference>